<gene>
    <name evidence="2" type="ORF">G2W53_001768</name>
</gene>
<keyword evidence="2" id="KW-0812">Transmembrane</keyword>
<feature type="compositionally biased region" description="Basic residues" evidence="1">
    <location>
        <begin position="80"/>
        <end position="91"/>
    </location>
</feature>
<comment type="caution">
    <text evidence="2">The sequence shown here is derived from an EMBL/GenBank/DDBJ whole genome shotgun (WGS) entry which is preliminary data.</text>
</comment>
<keyword evidence="3" id="KW-1185">Reference proteome</keyword>
<evidence type="ECO:0000313" key="3">
    <source>
        <dbReference type="Proteomes" id="UP000634136"/>
    </source>
</evidence>
<protein>
    <submittedName>
        <fullName evidence="2">Transmembrane protein</fullName>
    </submittedName>
</protein>
<accession>A0A834XHV4</accession>
<keyword evidence="2" id="KW-0472">Membrane</keyword>
<name>A0A834XHV4_9FABA</name>
<evidence type="ECO:0000313" key="2">
    <source>
        <dbReference type="EMBL" id="KAF7844863.1"/>
    </source>
</evidence>
<organism evidence="2 3">
    <name type="scientific">Senna tora</name>
    <dbReference type="NCBI Taxonomy" id="362788"/>
    <lineage>
        <taxon>Eukaryota</taxon>
        <taxon>Viridiplantae</taxon>
        <taxon>Streptophyta</taxon>
        <taxon>Embryophyta</taxon>
        <taxon>Tracheophyta</taxon>
        <taxon>Spermatophyta</taxon>
        <taxon>Magnoliopsida</taxon>
        <taxon>eudicotyledons</taxon>
        <taxon>Gunneridae</taxon>
        <taxon>Pentapetalae</taxon>
        <taxon>rosids</taxon>
        <taxon>fabids</taxon>
        <taxon>Fabales</taxon>
        <taxon>Fabaceae</taxon>
        <taxon>Caesalpinioideae</taxon>
        <taxon>Cassia clade</taxon>
        <taxon>Senna</taxon>
    </lineage>
</organism>
<dbReference type="InterPro" id="IPR053313">
    <property type="entry name" value="RGF"/>
</dbReference>
<sequence length="151" mass="16895">MNVLTIFSFSEFRSKRVRGPRGKILAAKRIGPQNHVAVVSPTWVDATCHDWPVLTVGSRKQIITSGLVGEAEKPRIGVIRRRVLKSSKGRKATSSSSSKQENHIIHHDQSDDDVGVSWVSWRVPHHKKRGNKNPGFNLDYSPPKTHPPSHN</sequence>
<dbReference type="Proteomes" id="UP000634136">
    <property type="component" value="Unassembled WGS sequence"/>
</dbReference>
<evidence type="ECO:0000256" key="1">
    <source>
        <dbReference type="SAM" id="MobiDB-lite"/>
    </source>
</evidence>
<dbReference type="EMBL" id="JAAIUW010000001">
    <property type="protein sequence ID" value="KAF7844863.1"/>
    <property type="molecule type" value="Genomic_DNA"/>
</dbReference>
<dbReference type="PANTHER" id="PTHR34961:SF1">
    <property type="entry name" value="ROOT MERISTEM GROWTH FACTOR 10"/>
    <property type="match status" value="1"/>
</dbReference>
<dbReference type="OrthoDB" id="689613at2759"/>
<feature type="region of interest" description="Disordered" evidence="1">
    <location>
        <begin position="80"/>
        <end position="109"/>
    </location>
</feature>
<feature type="region of interest" description="Disordered" evidence="1">
    <location>
        <begin position="125"/>
        <end position="151"/>
    </location>
</feature>
<dbReference type="PANTHER" id="PTHR34961">
    <property type="entry name" value="TRANSMEMBRANE PROTEIN"/>
    <property type="match status" value="1"/>
</dbReference>
<reference evidence="2" key="1">
    <citation type="submission" date="2020-09" db="EMBL/GenBank/DDBJ databases">
        <title>Genome-Enabled Discovery of Anthraquinone Biosynthesis in Senna tora.</title>
        <authorList>
            <person name="Kang S.-H."/>
            <person name="Pandey R.P."/>
            <person name="Lee C.-M."/>
            <person name="Sim J.-S."/>
            <person name="Jeong J.-T."/>
            <person name="Choi B.-S."/>
            <person name="Jung M."/>
            <person name="Ginzburg D."/>
            <person name="Zhao K."/>
            <person name="Won S.Y."/>
            <person name="Oh T.-J."/>
            <person name="Yu Y."/>
            <person name="Kim N.-H."/>
            <person name="Lee O.R."/>
            <person name="Lee T.-H."/>
            <person name="Bashyal P."/>
            <person name="Kim T.-S."/>
            <person name="Lee W.-H."/>
            <person name="Kawkins C."/>
            <person name="Kim C.-K."/>
            <person name="Kim J.S."/>
            <person name="Ahn B.O."/>
            <person name="Rhee S.Y."/>
            <person name="Sohng J.K."/>
        </authorList>
    </citation>
    <scope>NUCLEOTIDE SEQUENCE</scope>
    <source>
        <tissue evidence="2">Leaf</tissue>
    </source>
</reference>
<proteinExistence type="predicted"/>
<dbReference type="AlphaFoldDB" id="A0A834XHV4"/>
<feature type="compositionally biased region" description="Basic and acidic residues" evidence="1">
    <location>
        <begin position="100"/>
        <end position="109"/>
    </location>
</feature>